<evidence type="ECO:0000256" key="4">
    <source>
        <dbReference type="ARBA" id="ARBA00023125"/>
    </source>
</evidence>
<dbReference type="GO" id="GO:0003723">
    <property type="term" value="F:RNA binding"/>
    <property type="evidence" value="ECO:0007669"/>
    <property type="project" value="InterPro"/>
</dbReference>
<comment type="function">
    <text evidence="5">Binds double-stranded DNA tightly but without sequence specificity. Involved in DNA compaction.</text>
</comment>
<dbReference type="HAMAP" id="MF_01122">
    <property type="entry name" value="AlbA"/>
    <property type="match status" value="1"/>
</dbReference>
<dbReference type="InterPro" id="IPR013795">
    <property type="entry name" value="DNA/RNA-bd_Alba"/>
</dbReference>
<comment type="caution">
    <text evidence="5">Lacks conserved residue(s) required for the propagation of feature annotation.</text>
</comment>
<evidence type="ECO:0000313" key="7">
    <source>
        <dbReference type="EMBL" id="KPQ44625.1"/>
    </source>
</evidence>
<proteinExistence type="inferred from homology"/>
<dbReference type="Proteomes" id="UP000050360">
    <property type="component" value="Unassembled WGS sequence"/>
</dbReference>
<sequence length="89" mass="9795">MTEDNVVFIGNKPVMNYVLAIVTQFNNGAAEIFVKARGKAISRAVDAVEVSRNRFIPETKIKEIKIGTEKITTDRGDSNVSTIEIVLAK</sequence>
<comment type="similarity">
    <text evidence="1 5">Belongs to the histone-like Alba family.</text>
</comment>
<reference evidence="7" key="1">
    <citation type="submission" date="2015-09" db="EMBL/GenBank/DDBJ databases">
        <title>A metagenomics-based metabolic model of nitrate-dependent anaerobic oxidation of methane by Methanoperedens-like archaea.</title>
        <authorList>
            <person name="Arshad A."/>
            <person name="Speth D.R."/>
            <person name="De Graaf R.M."/>
            <person name="Op Den Camp H.J."/>
            <person name="Jetten M.S."/>
            <person name="Welte C.U."/>
        </authorList>
    </citation>
    <scope>NUCLEOTIDE SEQUENCE [LARGE SCALE GENOMIC DNA]</scope>
</reference>
<evidence type="ECO:0000256" key="3">
    <source>
        <dbReference type="ARBA" id="ARBA00022490"/>
    </source>
</evidence>
<comment type="caution">
    <text evidence="7">The sequence shown here is derived from an EMBL/GenBank/DDBJ whole genome shotgun (WGS) entry which is preliminary data.</text>
</comment>
<evidence type="ECO:0000256" key="1">
    <source>
        <dbReference type="ARBA" id="ARBA00008018"/>
    </source>
</evidence>
<dbReference type="PIRSF" id="PIRSF028732">
    <property type="entry name" value="Alba"/>
    <property type="match status" value="1"/>
</dbReference>
<dbReference type="PATRIC" id="fig|1719120.3.peg.846"/>
<dbReference type="NCBIfam" id="NF003088">
    <property type="entry name" value="PRK04015.1"/>
    <property type="match status" value="1"/>
</dbReference>
<dbReference type="GO" id="GO:0005694">
    <property type="term" value="C:chromosome"/>
    <property type="evidence" value="ECO:0007669"/>
    <property type="project" value="UniProtKB-SubCell"/>
</dbReference>
<evidence type="ECO:0000256" key="2">
    <source>
        <dbReference type="ARBA" id="ARBA00022454"/>
    </source>
</evidence>
<dbReference type="GO" id="GO:0005737">
    <property type="term" value="C:cytoplasm"/>
    <property type="evidence" value="ECO:0007669"/>
    <property type="project" value="UniProtKB-SubCell"/>
</dbReference>
<evidence type="ECO:0000259" key="6">
    <source>
        <dbReference type="Pfam" id="PF01918"/>
    </source>
</evidence>
<dbReference type="NCBIfam" id="TIGR00285">
    <property type="entry name" value="DNA-binding protein Alba"/>
    <property type="match status" value="1"/>
</dbReference>
<dbReference type="InterPro" id="IPR036882">
    <property type="entry name" value="Alba-like_dom_sf"/>
</dbReference>
<keyword evidence="3 5" id="KW-0963">Cytoplasm</keyword>
<feature type="domain" description="DNA/RNA-binding protein Alba-like" evidence="6">
    <location>
        <begin position="5"/>
        <end position="67"/>
    </location>
</feature>
<organism evidence="7">
    <name type="scientific">Candidatus Methanoperedens nitratireducens</name>
    <dbReference type="NCBI Taxonomy" id="1392998"/>
    <lineage>
        <taxon>Archaea</taxon>
        <taxon>Methanobacteriati</taxon>
        <taxon>Methanobacteriota</taxon>
        <taxon>Stenosarchaea group</taxon>
        <taxon>Methanomicrobia</taxon>
        <taxon>Methanosarcinales</taxon>
        <taxon>ANME-2 cluster</taxon>
        <taxon>Candidatus Methanoperedentaceae</taxon>
        <taxon>Candidatus Methanoperedens</taxon>
    </lineage>
</organism>
<name>A0A0P8E2Q2_9EURY</name>
<comment type="subcellular location">
    <subcellularLocation>
        <location evidence="5">Cytoplasm</location>
    </subcellularLocation>
    <subcellularLocation>
        <location evidence="5">Chromosome</location>
    </subcellularLocation>
</comment>
<dbReference type="EMBL" id="LKCM01000066">
    <property type="protein sequence ID" value="KPQ44625.1"/>
    <property type="molecule type" value="Genomic_DNA"/>
</dbReference>
<evidence type="ECO:0000256" key="5">
    <source>
        <dbReference type="HAMAP-Rule" id="MF_01122"/>
    </source>
</evidence>
<keyword evidence="5" id="KW-0226">DNA condensation</keyword>
<dbReference type="Gene3D" id="3.30.110.20">
    <property type="entry name" value="Alba-like domain"/>
    <property type="match status" value="1"/>
</dbReference>
<dbReference type="InterPro" id="IPR002775">
    <property type="entry name" value="DNA/RNA-bd_Alba-like"/>
</dbReference>
<dbReference type="AlphaFoldDB" id="A0A0P8E2Q2"/>
<accession>A0A0P8E2Q2</accession>
<gene>
    <name evidence="7" type="primary">albA2</name>
    <name evidence="5" type="synonym">albA</name>
    <name evidence="7" type="ORF">MPEBLZ_00782</name>
</gene>
<dbReference type="Pfam" id="PF01918">
    <property type="entry name" value="Alba"/>
    <property type="match status" value="1"/>
</dbReference>
<dbReference type="SUPFAM" id="SSF82704">
    <property type="entry name" value="AlbA-like"/>
    <property type="match status" value="1"/>
</dbReference>
<protein>
    <recommendedName>
        <fullName evidence="5">DNA/RNA-binding protein Alba</fullName>
    </recommendedName>
</protein>
<keyword evidence="2 5" id="KW-0158">Chromosome</keyword>
<keyword evidence="4 5" id="KW-0238">DNA-binding</keyword>
<dbReference type="GO" id="GO:0003690">
    <property type="term" value="F:double-stranded DNA binding"/>
    <property type="evidence" value="ECO:0007669"/>
    <property type="project" value="UniProtKB-UniRule"/>
</dbReference>
<dbReference type="GO" id="GO:0030261">
    <property type="term" value="P:chromosome condensation"/>
    <property type="evidence" value="ECO:0007669"/>
    <property type="project" value="UniProtKB-KW"/>
</dbReference>